<evidence type="ECO:0000256" key="5">
    <source>
        <dbReference type="SAM" id="MobiDB-lite"/>
    </source>
</evidence>
<feature type="compositionally biased region" description="Basic and acidic residues" evidence="5">
    <location>
        <begin position="33"/>
        <end position="60"/>
    </location>
</feature>
<feature type="domain" description="ARID" evidence="6">
    <location>
        <begin position="93"/>
        <end position="185"/>
    </location>
</feature>
<feature type="region of interest" description="Disordered" evidence="5">
    <location>
        <begin position="1"/>
        <end position="67"/>
    </location>
</feature>
<organism evidence="7 8">
    <name type="scientific">Linum tenue</name>
    <dbReference type="NCBI Taxonomy" id="586396"/>
    <lineage>
        <taxon>Eukaryota</taxon>
        <taxon>Viridiplantae</taxon>
        <taxon>Streptophyta</taxon>
        <taxon>Embryophyta</taxon>
        <taxon>Tracheophyta</taxon>
        <taxon>Spermatophyta</taxon>
        <taxon>Magnoliopsida</taxon>
        <taxon>eudicotyledons</taxon>
        <taxon>Gunneridae</taxon>
        <taxon>Pentapetalae</taxon>
        <taxon>rosids</taxon>
        <taxon>fabids</taxon>
        <taxon>Malpighiales</taxon>
        <taxon>Linaceae</taxon>
        <taxon>Linum</taxon>
    </lineage>
</organism>
<protein>
    <recommendedName>
        <fullName evidence="6">ARID domain-containing protein</fullName>
    </recommendedName>
</protein>
<evidence type="ECO:0000313" key="7">
    <source>
        <dbReference type="EMBL" id="CAI0409351.1"/>
    </source>
</evidence>
<accession>A0AAV0JHX8</accession>
<dbReference type="GO" id="GO:0006357">
    <property type="term" value="P:regulation of transcription by RNA polymerase II"/>
    <property type="evidence" value="ECO:0007669"/>
    <property type="project" value="InterPro"/>
</dbReference>
<dbReference type="GO" id="GO:0003677">
    <property type="term" value="F:DNA binding"/>
    <property type="evidence" value="ECO:0007669"/>
    <property type="project" value="UniProtKB-KW"/>
</dbReference>
<dbReference type="EMBL" id="CAMGYJ010000005">
    <property type="protein sequence ID" value="CAI0409351.1"/>
    <property type="molecule type" value="Genomic_DNA"/>
</dbReference>
<dbReference type="Proteomes" id="UP001154282">
    <property type="component" value="Unassembled WGS sequence"/>
</dbReference>
<dbReference type="AlphaFoldDB" id="A0AAV0JHX8"/>
<comment type="caution">
    <text evidence="7">The sequence shown here is derived from an EMBL/GenBank/DDBJ whole genome shotgun (WGS) entry which is preliminary data.</text>
</comment>
<keyword evidence="4" id="KW-0539">Nucleus</keyword>
<gene>
    <name evidence="7" type="ORF">LITE_LOCUS14355</name>
</gene>
<dbReference type="GO" id="GO:0005634">
    <property type="term" value="C:nucleus"/>
    <property type="evidence" value="ECO:0007669"/>
    <property type="project" value="TreeGrafter"/>
</dbReference>
<keyword evidence="1" id="KW-0805">Transcription regulation</keyword>
<keyword evidence="3" id="KW-0804">Transcription</keyword>
<evidence type="ECO:0000256" key="1">
    <source>
        <dbReference type="ARBA" id="ARBA00023015"/>
    </source>
</evidence>
<dbReference type="SMART" id="SM00501">
    <property type="entry name" value="BRIGHT"/>
    <property type="match status" value="1"/>
</dbReference>
<dbReference type="Gene3D" id="1.10.150.60">
    <property type="entry name" value="ARID DNA-binding domain"/>
    <property type="match status" value="1"/>
</dbReference>
<dbReference type="CDD" id="cd16100">
    <property type="entry name" value="ARID"/>
    <property type="match status" value="1"/>
</dbReference>
<reference evidence="7" key="1">
    <citation type="submission" date="2022-08" db="EMBL/GenBank/DDBJ databases">
        <authorList>
            <person name="Gutierrez-Valencia J."/>
        </authorList>
    </citation>
    <scope>NUCLEOTIDE SEQUENCE</scope>
</reference>
<keyword evidence="2" id="KW-0238">DNA-binding</keyword>
<evidence type="ECO:0000256" key="4">
    <source>
        <dbReference type="ARBA" id="ARBA00023242"/>
    </source>
</evidence>
<sequence>MASSSAVSSENKQQAPPSHVEEEEDDDDTWVWVDEKEAAAEDYLPADHKSPKNINDDNKKSVSQSTNSSTVCGLVSLSELYHDGGGGYESGTEEERAEFMEDLKSFYRGTNIFPLLDTSRPAADQHLNLLKLWRAVTRLGGYQQVTSSQMWRQVGQSLRLPRAVSWSTVRSLYEKALLGYEKHKLPNTTADQLLLPNAPLPAPENQHTDDRMGWQSDSFMD</sequence>
<evidence type="ECO:0000256" key="3">
    <source>
        <dbReference type="ARBA" id="ARBA00023163"/>
    </source>
</evidence>
<dbReference type="SMART" id="SM01014">
    <property type="entry name" value="ARID"/>
    <property type="match status" value="1"/>
</dbReference>
<dbReference type="SUPFAM" id="SSF46774">
    <property type="entry name" value="ARID-like"/>
    <property type="match status" value="1"/>
</dbReference>
<dbReference type="InterPro" id="IPR045147">
    <property type="entry name" value="ARI3A/B/C"/>
</dbReference>
<dbReference type="InterPro" id="IPR036431">
    <property type="entry name" value="ARID_dom_sf"/>
</dbReference>
<keyword evidence="8" id="KW-1185">Reference proteome</keyword>
<evidence type="ECO:0000259" key="6">
    <source>
        <dbReference type="PROSITE" id="PS51011"/>
    </source>
</evidence>
<dbReference type="PANTHER" id="PTHR15348">
    <property type="entry name" value="AT-RICH INTERACTIVE DOMAIN-CONTAINING PROTEIN ARID DOMAIN- CONTAINING PROTEIN DEAD RINGER PROTEIN B-CELL REGULATOR OF IGH TRANSCRIPTION BRIGHT"/>
    <property type="match status" value="1"/>
</dbReference>
<feature type="compositionally biased region" description="Polar residues" evidence="5">
    <location>
        <begin position="1"/>
        <end position="16"/>
    </location>
</feature>
<dbReference type="PROSITE" id="PS51011">
    <property type="entry name" value="ARID"/>
    <property type="match status" value="1"/>
</dbReference>
<evidence type="ECO:0000313" key="8">
    <source>
        <dbReference type="Proteomes" id="UP001154282"/>
    </source>
</evidence>
<evidence type="ECO:0000256" key="2">
    <source>
        <dbReference type="ARBA" id="ARBA00023125"/>
    </source>
</evidence>
<feature type="region of interest" description="Disordered" evidence="5">
    <location>
        <begin position="193"/>
        <end position="221"/>
    </location>
</feature>
<dbReference type="PANTHER" id="PTHR15348:SF0">
    <property type="entry name" value="PROTEIN DEAD RINGER"/>
    <property type="match status" value="1"/>
</dbReference>
<dbReference type="InterPro" id="IPR001606">
    <property type="entry name" value="ARID_dom"/>
</dbReference>
<dbReference type="Pfam" id="PF01388">
    <property type="entry name" value="ARID"/>
    <property type="match status" value="1"/>
</dbReference>
<proteinExistence type="predicted"/>
<name>A0AAV0JHX8_9ROSI</name>